<name>A0A8S5R643_9CAUD</name>
<reference evidence="1" key="1">
    <citation type="journal article" date="2021" name="Proc. Natl. Acad. Sci. U.S.A.">
        <title>A Catalog of Tens of Thousands of Viruses from Human Metagenomes Reveals Hidden Associations with Chronic Diseases.</title>
        <authorList>
            <person name="Tisza M.J."/>
            <person name="Buck C.B."/>
        </authorList>
    </citation>
    <scope>NUCLEOTIDE SEQUENCE</scope>
    <source>
        <strain evidence="1">CtaOv25</strain>
    </source>
</reference>
<proteinExistence type="predicted"/>
<accession>A0A8S5R643</accession>
<protein>
    <submittedName>
        <fullName evidence="1">Uncharacterized protein</fullName>
    </submittedName>
</protein>
<sequence length="270" mass="30980">MKCFRGFLLEKDKDTKKEAPFFLKVRNEDIVISQKMDINKILAKCSNTWELISANSYYDRSVYMFHLSKKGIEDDPYWTVPVSDLTSDEHFPTVTYTIYHIDGEPSMIDVDFNWLRKFSDAKPFQESGQQALTFPTTVIRLPYALPSTFPNPSGDRVTWNEQHGLTPYTMMTSQGFGDGLVPIYSIYLGYITNTSNVEDPSIKENFNKKTGITLYPGKAYPAIDLTLATNFKRMSNAYSGSIMSTYSSHQEISANMRFFLRDNNPYPIMK</sequence>
<organism evidence="1">
    <name type="scientific">Myoviridae sp. ctaOv25</name>
    <dbReference type="NCBI Taxonomy" id="2827290"/>
    <lineage>
        <taxon>Viruses</taxon>
        <taxon>Duplodnaviria</taxon>
        <taxon>Heunggongvirae</taxon>
        <taxon>Uroviricota</taxon>
        <taxon>Caudoviricetes</taxon>
    </lineage>
</organism>
<evidence type="ECO:0000313" key="1">
    <source>
        <dbReference type="EMBL" id="DAE26561.1"/>
    </source>
</evidence>
<dbReference type="EMBL" id="BK015820">
    <property type="protein sequence ID" value="DAE26561.1"/>
    <property type="molecule type" value="Genomic_DNA"/>
</dbReference>